<name>A0A067SIM8_GALM3</name>
<dbReference type="EMBL" id="KL142400">
    <property type="protein sequence ID" value="KDR69857.1"/>
    <property type="molecule type" value="Genomic_DNA"/>
</dbReference>
<dbReference type="AlphaFoldDB" id="A0A067SIM8"/>
<evidence type="ECO:0000313" key="2">
    <source>
        <dbReference type="Proteomes" id="UP000027222"/>
    </source>
</evidence>
<dbReference type="Proteomes" id="UP000027222">
    <property type="component" value="Unassembled WGS sequence"/>
</dbReference>
<dbReference type="HOGENOM" id="CLU_794642_0_0_1"/>
<evidence type="ECO:0000313" key="1">
    <source>
        <dbReference type="EMBL" id="KDR69857.1"/>
    </source>
</evidence>
<keyword evidence="2" id="KW-1185">Reference proteome</keyword>
<gene>
    <name evidence="1" type="ORF">GALMADRAFT_912617</name>
</gene>
<sequence>MQVLPLASMIKNYCSRWRRLSLRIPVEYYRAFIGGLTSAPFLEFLQLNPIMTNSNLLQPFHFPGAPRLTHLEVSNTSISRVHVRFDNLTFFKGDLLSSEDIIRLLSSAKSLIRCEFSNVVGDILLAQNEEVLVHQSLKELSIGPKGDAFGPQHDTFLEGVSTPSLEKFTFDFASSIYCAVPVEHLLPFLTRSRCRHKRISLLNYNERLYWPKEETIQLLEGLPTVESVTLSTLQGGGTEIFSDLFLQRLAQDNLIPSTDVHLDVFLPRLQVLSFSGSRSFNWGCLADTFEAVSNRRMRESVSPRQLELTLKEHQLLHLTSHGHCTSSNLISFLTTIYSTISTIQLLYLA</sequence>
<accession>A0A067SIM8</accession>
<evidence type="ECO:0008006" key="3">
    <source>
        <dbReference type="Google" id="ProtNLM"/>
    </source>
</evidence>
<organism evidence="1 2">
    <name type="scientific">Galerina marginata (strain CBS 339.88)</name>
    <dbReference type="NCBI Taxonomy" id="685588"/>
    <lineage>
        <taxon>Eukaryota</taxon>
        <taxon>Fungi</taxon>
        <taxon>Dikarya</taxon>
        <taxon>Basidiomycota</taxon>
        <taxon>Agaricomycotina</taxon>
        <taxon>Agaricomycetes</taxon>
        <taxon>Agaricomycetidae</taxon>
        <taxon>Agaricales</taxon>
        <taxon>Agaricineae</taxon>
        <taxon>Strophariaceae</taxon>
        <taxon>Galerina</taxon>
    </lineage>
</organism>
<reference evidence="2" key="1">
    <citation type="journal article" date="2014" name="Proc. Natl. Acad. Sci. U.S.A.">
        <title>Extensive sampling of basidiomycete genomes demonstrates inadequacy of the white-rot/brown-rot paradigm for wood decay fungi.</title>
        <authorList>
            <person name="Riley R."/>
            <person name="Salamov A.A."/>
            <person name="Brown D.W."/>
            <person name="Nagy L.G."/>
            <person name="Floudas D."/>
            <person name="Held B.W."/>
            <person name="Levasseur A."/>
            <person name="Lombard V."/>
            <person name="Morin E."/>
            <person name="Otillar R."/>
            <person name="Lindquist E.A."/>
            <person name="Sun H."/>
            <person name="LaButti K.M."/>
            <person name="Schmutz J."/>
            <person name="Jabbour D."/>
            <person name="Luo H."/>
            <person name="Baker S.E."/>
            <person name="Pisabarro A.G."/>
            <person name="Walton J.D."/>
            <person name="Blanchette R.A."/>
            <person name="Henrissat B."/>
            <person name="Martin F."/>
            <person name="Cullen D."/>
            <person name="Hibbett D.S."/>
            <person name="Grigoriev I.V."/>
        </authorList>
    </citation>
    <scope>NUCLEOTIDE SEQUENCE [LARGE SCALE GENOMIC DNA]</scope>
    <source>
        <strain evidence="2">CBS 339.88</strain>
    </source>
</reference>
<proteinExistence type="predicted"/>
<protein>
    <recommendedName>
        <fullName evidence="3">F-box domain-containing protein</fullName>
    </recommendedName>
</protein>